<name>A0A1G8ILD3_9BACI</name>
<reference evidence="8 9" key="1">
    <citation type="submission" date="2016-10" db="EMBL/GenBank/DDBJ databases">
        <authorList>
            <person name="de Groot N.N."/>
        </authorList>
    </citation>
    <scope>NUCLEOTIDE SEQUENCE [LARGE SCALE GENOMIC DNA]</scope>
    <source>
        <strain evidence="9">P4B,CCM 7963,CECT 7998,DSM 25260,IBRC-M 10614,KCTC 13821</strain>
    </source>
</reference>
<dbReference type="AlphaFoldDB" id="A0A1G8ILD3"/>
<evidence type="ECO:0000256" key="3">
    <source>
        <dbReference type="ARBA" id="ARBA00022692"/>
    </source>
</evidence>
<dbReference type="PANTHER" id="PTHR23537">
    <property type="match status" value="1"/>
</dbReference>
<feature type="transmembrane region" description="Helical" evidence="6">
    <location>
        <begin position="337"/>
        <end position="365"/>
    </location>
</feature>
<evidence type="ECO:0000256" key="1">
    <source>
        <dbReference type="ARBA" id="ARBA00004651"/>
    </source>
</evidence>
<sequence>MIQVLPSKKYAILILTAGMAALFVVMGIGRFAYTPILPLMVEATHLNNETAGYLASSNYFGYLVGALLAGKMAWKKGKAYYAYFHLILNIASTFLMGVVVNELIWHLLRFLSGVTSGIVFVLVSSIVIDYLVSAGHASWTGYLFGGVGLGIFSTGLLVPLLSISFDWAGIWIALGILSTILGLFTWKRLSEAPEKESIEIKNAENNLVQSKTKTILPWLCAAYGLEGIGYIISGTYLVAFAAEIPMLQSNPSLSWVLVGAAAAPSCVIWSGVASKIGNLAALQAAFFLQISGVLFPVIFFNGFGALVGSFLFGATFMGIVTLTMAEARNAAAGQSNNIIGGFTFIYSLGQMIGPIAAGLLISATAALSSSFYFAGAVLLTGMGCLGIAQGLQKNR</sequence>
<keyword evidence="5 6" id="KW-0472">Membrane</keyword>
<feature type="domain" description="Major facilitator superfamily (MFS) profile" evidence="7">
    <location>
        <begin position="13"/>
        <end position="393"/>
    </location>
</feature>
<dbReference type="InterPro" id="IPR010645">
    <property type="entry name" value="MFS_4"/>
</dbReference>
<accession>A0A1G8ILD3</accession>
<feature type="transmembrane region" description="Helical" evidence="6">
    <location>
        <begin position="253"/>
        <end position="272"/>
    </location>
</feature>
<dbReference type="Gene3D" id="1.20.1250.20">
    <property type="entry name" value="MFS general substrate transporter like domains"/>
    <property type="match status" value="1"/>
</dbReference>
<dbReference type="STRING" id="930129.SAMN05216352_105247"/>
<feature type="transmembrane region" description="Helical" evidence="6">
    <location>
        <begin position="53"/>
        <end position="70"/>
    </location>
</feature>
<evidence type="ECO:0000256" key="2">
    <source>
        <dbReference type="ARBA" id="ARBA00022448"/>
    </source>
</evidence>
<evidence type="ECO:0000256" key="5">
    <source>
        <dbReference type="ARBA" id="ARBA00023136"/>
    </source>
</evidence>
<dbReference type="OrthoDB" id="9797953at2"/>
<dbReference type="PANTHER" id="PTHR23537:SF1">
    <property type="entry name" value="SUGAR TRANSPORTER"/>
    <property type="match status" value="1"/>
</dbReference>
<evidence type="ECO:0000256" key="6">
    <source>
        <dbReference type="SAM" id="Phobius"/>
    </source>
</evidence>
<feature type="transmembrane region" description="Helical" evidence="6">
    <location>
        <begin position="305"/>
        <end position="325"/>
    </location>
</feature>
<evidence type="ECO:0000313" key="9">
    <source>
        <dbReference type="Proteomes" id="UP000199017"/>
    </source>
</evidence>
<dbReference type="RefSeq" id="WP_096241762.1">
    <property type="nucleotide sequence ID" value="NZ_FNDU01000005.1"/>
</dbReference>
<keyword evidence="3 6" id="KW-0812">Transmembrane</keyword>
<evidence type="ECO:0000256" key="4">
    <source>
        <dbReference type="ARBA" id="ARBA00022989"/>
    </source>
</evidence>
<dbReference type="GO" id="GO:0005886">
    <property type="term" value="C:plasma membrane"/>
    <property type="evidence" value="ECO:0007669"/>
    <property type="project" value="UniProtKB-SubCell"/>
</dbReference>
<feature type="transmembrane region" description="Helical" evidence="6">
    <location>
        <begin position="167"/>
        <end position="186"/>
    </location>
</feature>
<feature type="transmembrane region" description="Helical" evidence="6">
    <location>
        <begin position="279"/>
        <end position="299"/>
    </location>
</feature>
<dbReference type="Pfam" id="PF06779">
    <property type="entry name" value="MFS_4"/>
    <property type="match status" value="1"/>
</dbReference>
<feature type="transmembrane region" description="Helical" evidence="6">
    <location>
        <begin position="215"/>
        <end position="241"/>
    </location>
</feature>
<keyword evidence="2" id="KW-0813">Transport</keyword>
<dbReference type="InterPro" id="IPR020846">
    <property type="entry name" value="MFS_dom"/>
</dbReference>
<comment type="subcellular location">
    <subcellularLocation>
        <location evidence="1">Cell membrane</location>
        <topology evidence="1">Multi-pass membrane protein</topology>
    </subcellularLocation>
</comment>
<feature type="transmembrane region" description="Helical" evidence="6">
    <location>
        <begin position="12"/>
        <end position="33"/>
    </location>
</feature>
<gene>
    <name evidence="8" type="ORF">SAMN05216352_105247</name>
</gene>
<dbReference type="PROSITE" id="PS50850">
    <property type="entry name" value="MFS"/>
    <property type="match status" value="1"/>
</dbReference>
<evidence type="ECO:0000259" key="7">
    <source>
        <dbReference type="PROSITE" id="PS50850"/>
    </source>
</evidence>
<protein>
    <submittedName>
        <fullName evidence="8">Predicted arabinose efflux permease, MFS family</fullName>
    </submittedName>
</protein>
<feature type="transmembrane region" description="Helical" evidence="6">
    <location>
        <begin position="110"/>
        <end position="132"/>
    </location>
</feature>
<keyword evidence="4 6" id="KW-1133">Transmembrane helix</keyword>
<dbReference type="InterPro" id="IPR036259">
    <property type="entry name" value="MFS_trans_sf"/>
</dbReference>
<proteinExistence type="predicted"/>
<dbReference type="CDD" id="cd06180">
    <property type="entry name" value="MFS_YjiJ"/>
    <property type="match status" value="1"/>
</dbReference>
<dbReference type="Proteomes" id="UP000199017">
    <property type="component" value="Unassembled WGS sequence"/>
</dbReference>
<dbReference type="EMBL" id="FNDU01000005">
    <property type="protein sequence ID" value="SDI19756.1"/>
    <property type="molecule type" value="Genomic_DNA"/>
</dbReference>
<dbReference type="GO" id="GO:0022857">
    <property type="term" value="F:transmembrane transporter activity"/>
    <property type="evidence" value="ECO:0007669"/>
    <property type="project" value="InterPro"/>
</dbReference>
<dbReference type="SUPFAM" id="SSF103473">
    <property type="entry name" value="MFS general substrate transporter"/>
    <property type="match status" value="1"/>
</dbReference>
<feature type="transmembrane region" description="Helical" evidence="6">
    <location>
        <begin position="371"/>
        <end position="391"/>
    </location>
</feature>
<organism evidence="8 9">
    <name type="scientific">Alteribacillus bidgolensis</name>
    <dbReference type="NCBI Taxonomy" id="930129"/>
    <lineage>
        <taxon>Bacteria</taxon>
        <taxon>Bacillati</taxon>
        <taxon>Bacillota</taxon>
        <taxon>Bacilli</taxon>
        <taxon>Bacillales</taxon>
        <taxon>Bacillaceae</taxon>
        <taxon>Alteribacillus</taxon>
    </lineage>
</organism>
<keyword evidence="9" id="KW-1185">Reference proteome</keyword>
<evidence type="ECO:0000313" key="8">
    <source>
        <dbReference type="EMBL" id="SDI19756.1"/>
    </source>
</evidence>
<feature type="transmembrane region" description="Helical" evidence="6">
    <location>
        <begin position="139"/>
        <end position="161"/>
    </location>
</feature>
<feature type="transmembrane region" description="Helical" evidence="6">
    <location>
        <begin position="82"/>
        <end position="104"/>
    </location>
</feature>